<proteinExistence type="predicted"/>
<dbReference type="RefSeq" id="WP_036584860.1">
    <property type="nucleotide sequence ID" value="NZ_KK082139.1"/>
</dbReference>
<evidence type="ECO:0000313" key="2">
    <source>
        <dbReference type="Proteomes" id="UP000053750"/>
    </source>
</evidence>
<dbReference type="EMBL" id="JFHU01000205">
    <property type="protein sequence ID" value="EXX85964.1"/>
    <property type="molecule type" value="Genomic_DNA"/>
</dbReference>
<accession>A0A9W5RYV1</accession>
<comment type="caution">
    <text evidence="1">The sequence shown here is derived from an EMBL/GenBank/DDBJ whole genome shotgun (WGS) entry which is preliminary data.</text>
</comment>
<gene>
    <name evidence="1" type="ORF">BG53_07280</name>
</gene>
<evidence type="ECO:0000313" key="1">
    <source>
        <dbReference type="EMBL" id="EXX85964.1"/>
    </source>
</evidence>
<dbReference type="Proteomes" id="UP000053750">
    <property type="component" value="Unassembled WGS sequence"/>
</dbReference>
<reference evidence="1 2" key="1">
    <citation type="submission" date="2014-02" db="EMBL/GenBank/DDBJ databases">
        <title>Genome sequence of Paenibacillus darwinianus reveals adaptive mechanisms for survival in Antarctic soils.</title>
        <authorList>
            <person name="Dsouza M."/>
            <person name="Taylor M.W."/>
            <person name="Turner S.J."/>
            <person name="Aislabie J."/>
        </authorList>
    </citation>
    <scope>NUCLEOTIDE SEQUENCE [LARGE SCALE GENOMIC DNA]</scope>
    <source>
        <strain evidence="1 2">CE1</strain>
    </source>
</reference>
<organism evidence="1 2">
    <name type="scientific">Paenibacillus darwinianus</name>
    <dbReference type="NCBI Taxonomy" id="1380763"/>
    <lineage>
        <taxon>Bacteria</taxon>
        <taxon>Bacillati</taxon>
        <taxon>Bacillota</taxon>
        <taxon>Bacilli</taxon>
        <taxon>Bacillales</taxon>
        <taxon>Paenibacillaceae</taxon>
        <taxon>Paenibacillus</taxon>
    </lineage>
</organism>
<dbReference type="OrthoDB" id="2973376at2"/>
<keyword evidence="2" id="KW-1185">Reference proteome</keyword>
<sequence length="59" mass="6320">MIISIAVVKINCISHVGSINIGKTILSRNTSVIRSYPEPPEVQQLVSAEGNIEVGQNVC</sequence>
<name>A0A9W5RYV1_9BACL</name>
<protein>
    <submittedName>
        <fullName evidence="1">Uncharacterized protein</fullName>
    </submittedName>
</protein>
<dbReference type="AlphaFoldDB" id="A0A9W5RYV1"/>